<dbReference type="InterPro" id="IPR000611">
    <property type="entry name" value="NPY_rcpt"/>
</dbReference>
<evidence type="ECO:0000256" key="4">
    <source>
        <dbReference type="ARBA" id="ARBA00022989"/>
    </source>
</evidence>
<dbReference type="Gene3D" id="1.20.1070.10">
    <property type="entry name" value="Rhodopsin 7-helix transmembrane proteins"/>
    <property type="match status" value="1"/>
</dbReference>
<proteinExistence type="inferred from homology"/>
<feature type="transmembrane region" description="Helical" evidence="10">
    <location>
        <begin position="185"/>
        <end position="215"/>
    </location>
</feature>
<evidence type="ECO:0000256" key="7">
    <source>
        <dbReference type="ARBA" id="ARBA00023170"/>
    </source>
</evidence>
<comment type="similarity">
    <text evidence="2 9">Belongs to the G-protein coupled receptor 1 family.</text>
</comment>
<sequence>MELKNNSSCHGNGTSCPGEFQHRSIHQIVVPLLDAVIFIVGVVGHTLVKVILIRRKKQRRNGTNILLLNLSVADLLQLVCMPFNAASIALARWVFGDFVCKAVSFVGVACSSASVFTLAALAVNRYITIVHPSKAYRFQLNWYFGMVVSIIWLPSVALAAPQFVYRRTSVSDSDPVYCFAFLTDISQLVYCVALLLFSFAIPLIIIIIMYSKIYCFLRAKKNSLHAPYLDRYHRKVTLVSVLLVLAFTICWLPSYVLLFTLISSTVYFRGAFSIFAQLLAFSSTVANPILYVFTSKKFRKELRALASPCCCCCCGEQGQDTVKPFHLELQPHVGRKAHGFDTGRQK</sequence>
<gene>
    <name evidence="12" type="primary">Galr1</name>
    <name evidence="12" type="ORF">AOXY_G33036</name>
</gene>
<evidence type="ECO:0000256" key="2">
    <source>
        <dbReference type="ARBA" id="ARBA00010663"/>
    </source>
</evidence>
<evidence type="ECO:0000313" key="13">
    <source>
        <dbReference type="Proteomes" id="UP001230051"/>
    </source>
</evidence>
<keyword evidence="7 9" id="KW-0675">Receptor</keyword>
<evidence type="ECO:0000256" key="9">
    <source>
        <dbReference type="RuleBase" id="RU000688"/>
    </source>
</evidence>
<evidence type="ECO:0000313" key="12">
    <source>
        <dbReference type="EMBL" id="KAK1151029.1"/>
    </source>
</evidence>
<evidence type="ECO:0000256" key="8">
    <source>
        <dbReference type="ARBA" id="ARBA00023224"/>
    </source>
</evidence>
<feature type="transmembrane region" description="Helical" evidence="10">
    <location>
        <begin position="236"/>
        <end position="262"/>
    </location>
</feature>
<evidence type="ECO:0000256" key="1">
    <source>
        <dbReference type="ARBA" id="ARBA00004141"/>
    </source>
</evidence>
<dbReference type="Pfam" id="PF00001">
    <property type="entry name" value="7tm_1"/>
    <property type="match status" value="1"/>
</dbReference>
<keyword evidence="13" id="KW-1185">Reference proteome</keyword>
<comment type="caution">
    <text evidence="12">The sequence shown here is derived from an EMBL/GenBank/DDBJ whole genome shotgun (WGS) entry which is preliminary data.</text>
</comment>
<evidence type="ECO:0000256" key="5">
    <source>
        <dbReference type="ARBA" id="ARBA00023040"/>
    </source>
</evidence>
<keyword evidence="8 9" id="KW-0807">Transducer</keyword>
<dbReference type="PANTHER" id="PTHR45695:SF29">
    <property type="entry name" value="SOMATOSTATIN RECEPTOR TYPE 3 ISOFORM X2"/>
    <property type="match status" value="1"/>
</dbReference>
<evidence type="ECO:0000256" key="3">
    <source>
        <dbReference type="ARBA" id="ARBA00022692"/>
    </source>
</evidence>
<keyword evidence="4 10" id="KW-1133">Transmembrane helix</keyword>
<comment type="subcellular location">
    <subcellularLocation>
        <location evidence="1">Membrane</location>
        <topology evidence="1">Multi-pass membrane protein</topology>
    </subcellularLocation>
</comment>
<name>A0AAD8CGZ2_ACIOX</name>
<dbReference type="AlphaFoldDB" id="A0AAD8CGZ2"/>
<feature type="domain" description="G-protein coupled receptors family 1 profile" evidence="11">
    <location>
        <begin position="44"/>
        <end position="291"/>
    </location>
</feature>
<dbReference type="PRINTS" id="PR00237">
    <property type="entry name" value="GPCRRHODOPSN"/>
</dbReference>
<organism evidence="12 13">
    <name type="scientific">Acipenser oxyrinchus oxyrinchus</name>
    <dbReference type="NCBI Taxonomy" id="40147"/>
    <lineage>
        <taxon>Eukaryota</taxon>
        <taxon>Metazoa</taxon>
        <taxon>Chordata</taxon>
        <taxon>Craniata</taxon>
        <taxon>Vertebrata</taxon>
        <taxon>Euteleostomi</taxon>
        <taxon>Actinopterygii</taxon>
        <taxon>Chondrostei</taxon>
        <taxon>Acipenseriformes</taxon>
        <taxon>Acipenseridae</taxon>
        <taxon>Acipenser</taxon>
    </lineage>
</organism>
<feature type="transmembrane region" description="Helical" evidence="10">
    <location>
        <begin position="28"/>
        <end position="53"/>
    </location>
</feature>
<dbReference type="PANTHER" id="PTHR45695">
    <property type="entry name" value="LEUCOKININ RECEPTOR-RELATED"/>
    <property type="match status" value="1"/>
</dbReference>
<evidence type="ECO:0000259" key="11">
    <source>
        <dbReference type="PROSITE" id="PS50262"/>
    </source>
</evidence>
<feature type="transmembrane region" description="Helical" evidence="10">
    <location>
        <begin position="143"/>
        <end position="165"/>
    </location>
</feature>
<dbReference type="Proteomes" id="UP001230051">
    <property type="component" value="Unassembled WGS sequence"/>
</dbReference>
<dbReference type="PRINTS" id="PR01012">
    <property type="entry name" value="NRPEPTIDEYR"/>
</dbReference>
<reference evidence="12" key="1">
    <citation type="submission" date="2022-02" db="EMBL/GenBank/DDBJ databases">
        <title>Atlantic sturgeon de novo genome assembly.</title>
        <authorList>
            <person name="Stock M."/>
            <person name="Klopp C."/>
            <person name="Guiguen Y."/>
            <person name="Cabau C."/>
            <person name="Parinello H."/>
            <person name="Santidrian Yebra-Pimentel E."/>
            <person name="Kuhl H."/>
            <person name="Dirks R.P."/>
            <person name="Guessner J."/>
            <person name="Wuertz S."/>
            <person name="Du K."/>
            <person name="Schartl M."/>
        </authorList>
    </citation>
    <scope>NUCLEOTIDE SEQUENCE</scope>
    <source>
        <strain evidence="12">STURGEONOMICS-FGT-2020</strain>
        <tissue evidence="12">Whole blood</tissue>
    </source>
</reference>
<dbReference type="InterPro" id="IPR000276">
    <property type="entry name" value="GPCR_Rhodpsn"/>
</dbReference>
<dbReference type="GO" id="GO:0004983">
    <property type="term" value="F:neuropeptide Y receptor activity"/>
    <property type="evidence" value="ECO:0007669"/>
    <property type="project" value="InterPro"/>
</dbReference>
<dbReference type="InterPro" id="IPR017452">
    <property type="entry name" value="GPCR_Rhodpsn_7TM"/>
</dbReference>
<keyword evidence="3 9" id="KW-0812">Transmembrane</keyword>
<feature type="transmembrane region" description="Helical" evidence="10">
    <location>
        <begin position="274"/>
        <end position="293"/>
    </location>
</feature>
<dbReference type="EMBL" id="JAGXEW010000054">
    <property type="protein sequence ID" value="KAK1151029.1"/>
    <property type="molecule type" value="Genomic_DNA"/>
</dbReference>
<protein>
    <submittedName>
        <fullName evidence="12">Kappa-type opioid receptor-like</fullName>
    </submittedName>
</protein>
<feature type="transmembrane region" description="Helical" evidence="10">
    <location>
        <begin position="102"/>
        <end position="123"/>
    </location>
</feature>
<dbReference type="SMART" id="SM01381">
    <property type="entry name" value="7TM_GPCR_Srsx"/>
    <property type="match status" value="1"/>
</dbReference>
<evidence type="ECO:0000256" key="6">
    <source>
        <dbReference type="ARBA" id="ARBA00023136"/>
    </source>
</evidence>
<accession>A0AAD8CGZ2</accession>
<dbReference type="PROSITE" id="PS50262">
    <property type="entry name" value="G_PROTEIN_RECEP_F1_2"/>
    <property type="match status" value="1"/>
</dbReference>
<dbReference type="PROSITE" id="PS00237">
    <property type="entry name" value="G_PROTEIN_RECEP_F1_1"/>
    <property type="match status" value="1"/>
</dbReference>
<evidence type="ECO:0000256" key="10">
    <source>
        <dbReference type="SAM" id="Phobius"/>
    </source>
</evidence>
<dbReference type="GO" id="GO:0005886">
    <property type="term" value="C:plasma membrane"/>
    <property type="evidence" value="ECO:0007669"/>
    <property type="project" value="TreeGrafter"/>
</dbReference>
<dbReference type="SUPFAM" id="SSF81321">
    <property type="entry name" value="Family A G protein-coupled receptor-like"/>
    <property type="match status" value="1"/>
</dbReference>
<keyword evidence="6 10" id="KW-0472">Membrane</keyword>
<feature type="transmembrane region" description="Helical" evidence="10">
    <location>
        <begin position="65"/>
        <end position="90"/>
    </location>
</feature>
<keyword evidence="5 9" id="KW-0297">G-protein coupled receptor</keyword>